<sequence>MAQNSKKKSSTVALLAAFAVLLITILGLGWNVLLSAALAAVAFFAVSQMGTKPEETTTSAPTSPVQAAHAPQETSPAPEQAAEPPTSVASEPVQAATATMAGQVKLGTLLPGERELAERRGGWRYEG</sequence>
<gene>
    <name evidence="2" type="ORF">SAMN06265373_10829</name>
</gene>
<reference evidence="2 3" key="1">
    <citation type="submission" date="2017-05" db="EMBL/GenBank/DDBJ databases">
        <authorList>
            <person name="Varghese N."/>
            <person name="Submissions S."/>
        </authorList>
    </citation>
    <scope>NUCLEOTIDE SEQUENCE [LARGE SCALE GENOMIC DNA]</scope>
    <source>
        <strain evidence="2 3">DSM 29734</strain>
    </source>
</reference>
<proteinExistence type="predicted"/>
<keyword evidence="3" id="KW-1185">Reference proteome</keyword>
<organism evidence="2 3">
    <name type="scientific">Shimia sagamensis</name>
    <dbReference type="NCBI Taxonomy" id="1566352"/>
    <lineage>
        <taxon>Bacteria</taxon>
        <taxon>Pseudomonadati</taxon>
        <taxon>Pseudomonadota</taxon>
        <taxon>Alphaproteobacteria</taxon>
        <taxon>Rhodobacterales</taxon>
        <taxon>Roseobacteraceae</taxon>
    </lineage>
</organism>
<comment type="caution">
    <text evidence="2">The sequence shown here is derived from an EMBL/GenBank/DDBJ whole genome shotgun (WGS) entry which is preliminary data.</text>
</comment>
<feature type="region of interest" description="Disordered" evidence="1">
    <location>
        <begin position="51"/>
        <end position="95"/>
    </location>
</feature>
<name>A0ABY1PFM4_9RHOB</name>
<protein>
    <submittedName>
        <fullName evidence="2">Uncharacterized protein</fullName>
    </submittedName>
</protein>
<dbReference type="EMBL" id="FXTY01000008">
    <property type="protein sequence ID" value="SMP31636.1"/>
    <property type="molecule type" value="Genomic_DNA"/>
</dbReference>
<dbReference type="Proteomes" id="UP001157961">
    <property type="component" value="Unassembled WGS sequence"/>
</dbReference>
<evidence type="ECO:0000256" key="1">
    <source>
        <dbReference type="SAM" id="MobiDB-lite"/>
    </source>
</evidence>
<accession>A0ABY1PFM4</accession>
<evidence type="ECO:0000313" key="3">
    <source>
        <dbReference type="Proteomes" id="UP001157961"/>
    </source>
</evidence>
<dbReference type="RefSeq" id="WP_283427336.1">
    <property type="nucleotide sequence ID" value="NZ_FXTY01000008.1"/>
</dbReference>
<evidence type="ECO:0000313" key="2">
    <source>
        <dbReference type="EMBL" id="SMP31636.1"/>
    </source>
</evidence>